<dbReference type="InterPro" id="IPR000238">
    <property type="entry name" value="RbfA"/>
</dbReference>
<dbReference type="Pfam" id="PF02033">
    <property type="entry name" value="RBFA"/>
    <property type="match status" value="1"/>
</dbReference>
<dbReference type="Gene3D" id="3.30.300.20">
    <property type="match status" value="1"/>
</dbReference>
<proteinExistence type="inferred from homology"/>
<dbReference type="RefSeq" id="WP_151150652.1">
    <property type="nucleotide sequence ID" value="NZ_WAIE01000002.1"/>
</dbReference>
<keyword evidence="2" id="KW-0963">Cytoplasm</keyword>
<reference evidence="3 4" key="1">
    <citation type="journal article" date="2017" name="Int. J. Syst. Evol. Microbiol.">
        <title>Desulfovibrio senegalensis sp. nov., a mesophilic sulfate reducer isolated from marine sediment.</title>
        <authorList>
            <person name="Thioye A."/>
            <person name="Gam Z.B.A."/>
            <person name="Mbengue M."/>
            <person name="Cayol J.L."/>
            <person name="Joseph-Bartoli M."/>
            <person name="Toure-Kane C."/>
            <person name="Labat M."/>
        </authorList>
    </citation>
    <scope>NUCLEOTIDE SEQUENCE [LARGE SCALE GENOMIC DNA]</scope>
    <source>
        <strain evidence="3 4">DSM 101509</strain>
    </source>
</reference>
<dbReference type="HAMAP" id="MF_00003">
    <property type="entry name" value="RbfA"/>
    <property type="match status" value="1"/>
</dbReference>
<dbReference type="InterPro" id="IPR020053">
    <property type="entry name" value="Ribosome-bd_factorA_CS"/>
</dbReference>
<dbReference type="GO" id="GO:0030490">
    <property type="term" value="P:maturation of SSU-rRNA"/>
    <property type="evidence" value="ECO:0007669"/>
    <property type="project" value="UniProtKB-UniRule"/>
</dbReference>
<organism evidence="3 4">
    <name type="scientific">Pseudodesulfovibrio senegalensis</name>
    <dbReference type="NCBI Taxonomy" id="1721087"/>
    <lineage>
        <taxon>Bacteria</taxon>
        <taxon>Pseudomonadati</taxon>
        <taxon>Thermodesulfobacteriota</taxon>
        <taxon>Desulfovibrionia</taxon>
        <taxon>Desulfovibrionales</taxon>
        <taxon>Desulfovibrionaceae</taxon>
    </lineage>
</organism>
<dbReference type="AlphaFoldDB" id="A0A6N6N3A0"/>
<dbReference type="GO" id="GO:0005829">
    <property type="term" value="C:cytosol"/>
    <property type="evidence" value="ECO:0007669"/>
    <property type="project" value="TreeGrafter"/>
</dbReference>
<evidence type="ECO:0000313" key="4">
    <source>
        <dbReference type="Proteomes" id="UP000438699"/>
    </source>
</evidence>
<dbReference type="EMBL" id="WAIE01000002">
    <property type="protein sequence ID" value="KAB1442431.1"/>
    <property type="molecule type" value="Genomic_DNA"/>
</dbReference>
<dbReference type="PANTHER" id="PTHR33515">
    <property type="entry name" value="RIBOSOME-BINDING FACTOR A, CHLOROPLASTIC-RELATED"/>
    <property type="match status" value="1"/>
</dbReference>
<comment type="similarity">
    <text evidence="2">Belongs to the RbfA family.</text>
</comment>
<comment type="subunit">
    <text evidence="2">Monomer. Binds 30S ribosomal subunits, but not 50S ribosomal subunits or 70S ribosomes.</text>
</comment>
<dbReference type="Proteomes" id="UP000438699">
    <property type="component" value="Unassembled WGS sequence"/>
</dbReference>
<dbReference type="PROSITE" id="PS01319">
    <property type="entry name" value="RBFA"/>
    <property type="match status" value="1"/>
</dbReference>
<comment type="function">
    <text evidence="2">One of several proteins that assist in the late maturation steps of the functional core of the 30S ribosomal subunit. Associates with free 30S ribosomal subunits (but not with 30S subunits that are part of 70S ribosomes or polysomes). Required for efficient processing of 16S rRNA. May interact with the 5'-terminal helix region of 16S rRNA.</text>
</comment>
<comment type="subcellular location">
    <subcellularLocation>
        <location evidence="2">Cytoplasm</location>
    </subcellularLocation>
</comment>
<protein>
    <recommendedName>
        <fullName evidence="2">Ribosome-binding factor A</fullName>
    </recommendedName>
</protein>
<dbReference type="InterPro" id="IPR015946">
    <property type="entry name" value="KH_dom-like_a/b"/>
</dbReference>
<accession>A0A6N6N3A0</accession>
<sequence length="116" mass="13179">MKISGHRRAARMGDLILRELSTMLLNEVRDPRLSMVTLSGVRMNTNLRIAEIFYSVGSGVTKEDAAQALVKATGFLRTQLGKRIKVKFVPELRFVFDDFLEDMVYDKPARIDSDDD</sequence>
<dbReference type="SUPFAM" id="SSF89919">
    <property type="entry name" value="Ribosome-binding factor A, RbfA"/>
    <property type="match status" value="1"/>
</dbReference>
<evidence type="ECO:0000256" key="2">
    <source>
        <dbReference type="HAMAP-Rule" id="MF_00003"/>
    </source>
</evidence>
<name>A0A6N6N3A0_9BACT</name>
<gene>
    <name evidence="2 3" type="primary">rbfA</name>
    <name evidence="3" type="ORF">F8A88_08285</name>
</gene>
<keyword evidence="1 2" id="KW-0690">Ribosome biogenesis</keyword>
<comment type="caution">
    <text evidence="3">The sequence shown here is derived from an EMBL/GenBank/DDBJ whole genome shotgun (WGS) entry which is preliminary data.</text>
</comment>
<dbReference type="OrthoDB" id="307788at2"/>
<dbReference type="NCBIfam" id="TIGR00082">
    <property type="entry name" value="rbfA"/>
    <property type="match status" value="1"/>
</dbReference>
<evidence type="ECO:0000313" key="3">
    <source>
        <dbReference type="EMBL" id="KAB1442431.1"/>
    </source>
</evidence>
<dbReference type="GO" id="GO:0043024">
    <property type="term" value="F:ribosomal small subunit binding"/>
    <property type="evidence" value="ECO:0007669"/>
    <property type="project" value="TreeGrafter"/>
</dbReference>
<dbReference type="PANTHER" id="PTHR33515:SF1">
    <property type="entry name" value="RIBOSOME-BINDING FACTOR A, CHLOROPLASTIC-RELATED"/>
    <property type="match status" value="1"/>
</dbReference>
<evidence type="ECO:0000256" key="1">
    <source>
        <dbReference type="ARBA" id="ARBA00022517"/>
    </source>
</evidence>
<dbReference type="InterPro" id="IPR023799">
    <property type="entry name" value="RbfA_dom_sf"/>
</dbReference>
<keyword evidence="4" id="KW-1185">Reference proteome</keyword>